<dbReference type="KEGG" id="vg:29123692"/>
<protein>
    <submittedName>
        <fullName evidence="1">Uncharacterized protein</fullName>
    </submittedName>
</protein>
<accession>A0A142KCN4</accession>
<sequence>MSGAFPAKFPGWCKHPDCGQRIAVDDEVAFHPVHRGDPEAVLMHVDCARGKPNADVEDIELRKGETICAECYLAHRGECL</sequence>
<organism evidence="1 2">
    <name type="scientific">Gordonia phage BaxterFox</name>
    <dbReference type="NCBI Taxonomy" id="1821549"/>
    <lineage>
        <taxon>Viruses</taxon>
        <taxon>Duplodnaviria</taxon>
        <taxon>Heunggongvirae</taxon>
        <taxon>Uroviricota</taxon>
        <taxon>Caudoviricetes</taxon>
        <taxon>Nymbaxtervirinae</taxon>
        <taxon>Baxterfoxvirus</taxon>
        <taxon>Baxterfoxvirus baxterfox</taxon>
        <taxon>Baxtervirus baxterfox</taxon>
    </lineage>
</organism>
<proteinExistence type="predicted"/>
<dbReference type="OrthoDB" id="23568at10239"/>
<name>A0A142KCN4_9CAUD</name>
<evidence type="ECO:0000313" key="2">
    <source>
        <dbReference type="Proteomes" id="UP000203465"/>
    </source>
</evidence>
<dbReference type="RefSeq" id="YP_009300841.1">
    <property type="nucleotide sequence ID" value="NC_031226.1"/>
</dbReference>
<dbReference type="Proteomes" id="UP000203465">
    <property type="component" value="Segment"/>
</dbReference>
<reference evidence="2" key="1">
    <citation type="submission" date="2016-03" db="EMBL/GenBank/DDBJ databases">
        <authorList>
            <person name="Ploux O."/>
        </authorList>
    </citation>
    <scope>NUCLEOTIDE SEQUENCE [LARGE SCALE GENOMIC DNA]</scope>
</reference>
<dbReference type="EMBL" id="KU963263">
    <property type="protein sequence ID" value="AMS03867.1"/>
    <property type="molecule type" value="Genomic_DNA"/>
</dbReference>
<evidence type="ECO:0000313" key="1">
    <source>
        <dbReference type="EMBL" id="AMS03867.1"/>
    </source>
</evidence>
<gene>
    <name evidence="1" type="primary">57</name>
    <name evidence="1" type="ORF">SEA_BAXTERFOX_57</name>
</gene>
<dbReference type="GeneID" id="29123692"/>
<keyword evidence="2" id="KW-1185">Reference proteome</keyword>